<organism evidence="1 2">
    <name type="scientific">Pseudidiomarina donghaiensis</name>
    <dbReference type="NCBI Taxonomy" id="519452"/>
    <lineage>
        <taxon>Bacteria</taxon>
        <taxon>Pseudomonadati</taxon>
        <taxon>Pseudomonadota</taxon>
        <taxon>Gammaproteobacteria</taxon>
        <taxon>Alteromonadales</taxon>
        <taxon>Idiomarinaceae</taxon>
        <taxon>Pseudidiomarina</taxon>
    </lineage>
</organism>
<keyword evidence="2" id="KW-1185">Reference proteome</keyword>
<comment type="caution">
    <text evidence="1">The sequence shown here is derived from an EMBL/GenBank/DDBJ whole genome shotgun (WGS) entry which is preliminary data.</text>
</comment>
<name>A0A432XEX8_9GAMM</name>
<dbReference type="AlphaFoldDB" id="A0A432XEX8"/>
<accession>A0A432XEX8</accession>
<evidence type="ECO:0000313" key="2">
    <source>
        <dbReference type="Proteomes" id="UP000286985"/>
    </source>
</evidence>
<dbReference type="EMBL" id="PIPU01000005">
    <property type="protein sequence ID" value="RUO47117.1"/>
    <property type="molecule type" value="Genomic_DNA"/>
</dbReference>
<sequence length="59" mass="6538">MGHCAALKIATQKANSFTARQVNISLAFIFGGSIIYSSDSKFCFLSLKEIKRLYAELYA</sequence>
<protein>
    <submittedName>
        <fullName evidence="1">Uncharacterized protein</fullName>
    </submittedName>
</protein>
<evidence type="ECO:0000313" key="1">
    <source>
        <dbReference type="EMBL" id="RUO47117.1"/>
    </source>
</evidence>
<reference evidence="2" key="1">
    <citation type="journal article" date="2018" name="Front. Microbiol.">
        <title>Genome-Based Analysis Reveals the Taxonomy and Diversity of the Family Idiomarinaceae.</title>
        <authorList>
            <person name="Liu Y."/>
            <person name="Lai Q."/>
            <person name="Shao Z."/>
        </authorList>
    </citation>
    <scope>NUCLEOTIDE SEQUENCE [LARGE SCALE GENOMIC DNA]</scope>
    <source>
        <strain evidence="2">908033</strain>
    </source>
</reference>
<dbReference type="Proteomes" id="UP000286985">
    <property type="component" value="Unassembled WGS sequence"/>
</dbReference>
<proteinExistence type="predicted"/>
<gene>
    <name evidence="1" type="ORF">CWE24_10385</name>
</gene>